<dbReference type="Pfam" id="PF00293">
    <property type="entry name" value="NUDIX"/>
    <property type="match status" value="1"/>
</dbReference>
<evidence type="ECO:0000313" key="3">
    <source>
        <dbReference type="EMBL" id="UYM03624.1"/>
    </source>
</evidence>
<dbReference type="Proteomes" id="UP001164390">
    <property type="component" value="Chromosome"/>
</dbReference>
<reference evidence="3" key="1">
    <citation type="submission" date="2022-01" db="EMBL/GenBank/DDBJ databases">
        <title>Nocardioidaceae gen. sp. A5X3R13.</title>
        <authorList>
            <person name="Lopez Marin M.A."/>
            <person name="Uhlik O."/>
        </authorList>
    </citation>
    <scope>NUCLEOTIDE SEQUENCE</scope>
    <source>
        <strain evidence="3">A5X3R13</strain>
    </source>
</reference>
<dbReference type="Gene3D" id="3.40.50.1240">
    <property type="entry name" value="Phosphoglycerate mutase-like"/>
    <property type="match status" value="1"/>
</dbReference>
<dbReference type="SUPFAM" id="SSF53254">
    <property type="entry name" value="Phosphoglycerate mutase-like"/>
    <property type="match status" value="1"/>
</dbReference>
<keyword evidence="4" id="KW-1185">Reference proteome</keyword>
<dbReference type="GO" id="GO:0006754">
    <property type="term" value="P:ATP biosynthetic process"/>
    <property type="evidence" value="ECO:0007669"/>
    <property type="project" value="TreeGrafter"/>
</dbReference>
<evidence type="ECO:0000313" key="4">
    <source>
        <dbReference type="Proteomes" id="UP001164390"/>
    </source>
</evidence>
<gene>
    <name evidence="3" type="ORF">L0C25_13805</name>
</gene>
<feature type="domain" description="Nudix hydrolase" evidence="2">
    <location>
        <begin position="3"/>
        <end position="135"/>
    </location>
</feature>
<dbReference type="CDD" id="cd03673">
    <property type="entry name" value="NUDIX_Ap6A_hydrolase"/>
    <property type="match status" value="1"/>
</dbReference>
<protein>
    <submittedName>
        <fullName evidence="3">NUDIX domain-containing protein</fullName>
    </submittedName>
</protein>
<dbReference type="InterPro" id="IPR015797">
    <property type="entry name" value="NUDIX_hydrolase-like_dom_sf"/>
</dbReference>
<dbReference type="GO" id="GO:0006167">
    <property type="term" value="P:AMP biosynthetic process"/>
    <property type="evidence" value="ECO:0007669"/>
    <property type="project" value="TreeGrafter"/>
</dbReference>
<dbReference type="SUPFAM" id="SSF55811">
    <property type="entry name" value="Nudix"/>
    <property type="match status" value="1"/>
</dbReference>
<dbReference type="EMBL" id="CP094970">
    <property type="protein sequence ID" value="UYM03624.1"/>
    <property type="molecule type" value="Genomic_DNA"/>
</dbReference>
<dbReference type="PROSITE" id="PS51462">
    <property type="entry name" value="NUDIX"/>
    <property type="match status" value="1"/>
</dbReference>
<sequence length="293" mass="32995">MAETVHAAGAVTWRRVGGHTELLMIHRPKYDDWTFPKGKLDRGERHVQASVREVEEETGVRVRLGVPLLAHEYPMRGNAATKRVQYWSARPVGGDDVASYAPNHEVDGVRWVRLRDVAALLTYDRDRDVLARFRALKRRKHHKTRTLVVVRHAAARARSRWKGPDTERTLTRNGERQAVRMAPILTAYGVRDVVSSDAQRCVATVTPYADSVGTDIVLEPRLAEDGARRKRVRKATYDLLDDRAPVVAATHRPVLPYVTDALGLDITEPLMPGELLVVHHRDGDVVATERHST</sequence>
<dbReference type="InterPro" id="IPR020476">
    <property type="entry name" value="Nudix_hydrolase"/>
</dbReference>
<dbReference type="KEGG" id="sgrg:L0C25_13805"/>
<dbReference type="Gene3D" id="3.90.79.10">
    <property type="entry name" value="Nucleoside Triphosphate Pyrophosphohydrolase"/>
    <property type="match status" value="1"/>
</dbReference>
<dbReference type="InterPro" id="IPR000086">
    <property type="entry name" value="NUDIX_hydrolase_dom"/>
</dbReference>
<dbReference type="PANTHER" id="PTHR21340">
    <property type="entry name" value="DIADENOSINE 5,5-P1,P4-TETRAPHOSPHATE PYROPHOSPHOHYDROLASE MUTT"/>
    <property type="match status" value="1"/>
</dbReference>
<dbReference type="InterPro" id="IPR029033">
    <property type="entry name" value="His_PPase_superfam"/>
</dbReference>
<dbReference type="InterPro" id="IPR051325">
    <property type="entry name" value="Nudix_hydrolase_domain"/>
</dbReference>
<dbReference type="PRINTS" id="PR00502">
    <property type="entry name" value="NUDIXFAMILY"/>
</dbReference>
<evidence type="ECO:0000256" key="1">
    <source>
        <dbReference type="ARBA" id="ARBA00022801"/>
    </source>
</evidence>
<dbReference type="AlphaFoldDB" id="A0AA46TE17"/>
<accession>A0AA46TE17</accession>
<keyword evidence="1" id="KW-0378">Hydrolase</keyword>
<dbReference type="InterPro" id="IPR013078">
    <property type="entry name" value="His_Pase_superF_clade-1"/>
</dbReference>
<proteinExistence type="predicted"/>
<dbReference type="GO" id="GO:0004081">
    <property type="term" value="F:bis(5'-nucleosyl)-tetraphosphatase (asymmetrical) activity"/>
    <property type="evidence" value="ECO:0007669"/>
    <property type="project" value="TreeGrafter"/>
</dbReference>
<dbReference type="CDD" id="cd07040">
    <property type="entry name" value="HP"/>
    <property type="match status" value="1"/>
</dbReference>
<dbReference type="Pfam" id="PF00300">
    <property type="entry name" value="His_Phos_1"/>
    <property type="match status" value="1"/>
</dbReference>
<name>A0AA46TE17_9ACTN</name>
<dbReference type="PANTHER" id="PTHR21340:SF0">
    <property type="entry name" value="BIS(5'-NUCLEOSYL)-TETRAPHOSPHATASE [ASYMMETRICAL]"/>
    <property type="match status" value="1"/>
</dbReference>
<dbReference type="SMART" id="SM00855">
    <property type="entry name" value="PGAM"/>
    <property type="match status" value="1"/>
</dbReference>
<dbReference type="RefSeq" id="WP_271632241.1">
    <property type="nucleotide sequence ID" value="NZ_CP094970.1"/>
</dbReference>
<organism evidence="3 4">
    <name type="scientific">Solicola gregarius</name>
    <dbReference type="NCBI Taxonomy" id="2908642"/>
    <lineage>
        <taxon>Bacteria</taxon>
        <taxon>Bacillati</taxon>
        <taxon>Actinomycetota</taxon>
        <taxon>Actinomycetes</taxon>
        <taxon>Propionibacteriales</taxon>
        <taxon>Nocardioidaceae</taxon>
        <taxon>Solicola</taxon>
    </lineage>
</organism>
<evidence type="ECO:0000259" key="2">
    <source>
        <dbReference type="PROSITE" id="PS51462"/>
    </source>
</evidence>